<dbReference type="AlphaFoldDB" id="A0A1M6WII6"/>
<sequence length="119" mass="11827">MLKKAGIVVAGAAATLLAVSPLAFAHDTTTNNNGESSHGLINVSDNSLVVPIQACNNDVPVQGGAGQVQVPVKEVTGALTGALALFGKAESSSIVDSDSSRTCGDNSGAAGDTYTQNID</sequence>
<keyword evidence="2" id="KW-0732">Signal</keyword>
<dbReference type="EMBL" id="FRAP01000014">
    <property type="protein sequence ID" value="SHK93439.1"/>
    <property type="molecule type" value="Genomic_DNA"/>
</dbReference>
<accession>A0A1M6WII6</accession>
<protein>
    <recommendedName>
        <fullName evidence="5">Small secreted domain</fullName>
    </recommendedName>
</protein>
<organism evidence="3 4">
    <name type="scientific">Pseudonocardia thermophila</name>
    <dbReference type="NCBI Taxonomy" id="1848"/>
    <lineage>
        <taxon>Bacteria</taxon>
        <taxon>Bacillati</taxon>
        <taxon>Actinomycetota</taxon>
        <taxon>Actinomycetes</taxon>
        <taxon>Pseudonocardiales</taxon>
        <taxon>Pseudonocardiaceae</taxon>
        <taxon>Pseudonocardia</taxon>
    </lineage>
</organism>
<reference evidence="3 4" key="1">
    <citation type="submission" date="2016-11" db="EMBL/GenBank/DDBJ databases">
        <authorList>
            <person name="Jaros S."/>
            <person name="Januszkiewicz K."/>
            <person name="Wedrychowicz H."/>
        </authorList>
    </citation>
    <scope>NUCLEOTIDE SEQUENCE [LARGE SCALE GENOMIC DNA]</scope>
    <source>
        <strain evidence="3 4">DSM 43832</strain>
    </source>
</reference>
<dbReference type="RefSeq" id="WP_073458433.1">
    <property type="nucleotide sequence ID" value="NZ_CALGVN010000014.1"/>
</dbReference>
<gene>
    <name evidence="3" type="ORF">SAMN05443637_114193</name>
</gene>
<dbReference type="Proteomes" id="UP000184363">
    <property type="component" value="Unassembled WGS sequence"/>
</dbReference>
<name>A0A1M6WII6_PSETH</name>
<evidence type="ECO:0000313" key="4">
    <source>
        <dbReference type="Proteomes" id="UP000184363"/>
    </source>
</evidence>
<evidence type="ECO:0000256" key="2">
    <source>
        <dbReference type="SAM" id="SignalP"/>
    </source>
</evidence>
<dbReference type="STRING" id="1848.SAMN05443637_114193"/>
<evidence type="ECO:0008006" key="5">
    <source>
        <dbReference type="Google" id="ProtNLM"/>
    </source>
</evidence>
<feature type="chain" id="PRO_5012725999" description="Small secreted domain" evidence="2">
    <location>
        <begin position="26"/>
        <end position="119"/>
    </location>
</feature>
<evidence type="ECO:0000313" key="3">
    <source>
        <dbReference type="EMBL" id="SHK93439.1"/>
    </source>
</evidence>
<evidence type="ECO:0000256" key="1">
    <source>
        <dbReference type="SAM" id="MobiDB-lite"/>
    </source>
</evidence>
<proteinExistence type="predicted"/>
<feature type="region of interest" description="Disordered" evidence="1">
    <location>
        <begin position="91"/>
        <end position="119"/>
    </location>
</feature>
<keyword evidence="4" id="KW-1185">Reference proteome</keyword>
<feature type="signal peptide" evidence="2">
    <location>
        <begin position="1"/>
        <end position="25"/>
    </location>
</feature>